<keyword evidence="3" id="KW-0347">Helicase</keyword>
<evidence type="ECO:0000313" key="8">
    <source>
        <dbReference type="Proteomes" id="UP001345963"/>
    </source>
</evidence>
<dbReference type="Proteomes" id="UP001345963">
    <property type="component" value="Unassembled WGS sequence"/>
</dbReference>
<evidence type="ECO:0000313" key="7">
    <source>
        <dbReference type="EMBL" id="MED6233757.1"/>
    </source>
</evidence>
<dbReference type="Pfam" id="PF16783">
    <property type="entry name" value="FANCM-MHF_bd"/>
    <property type="match status" value="1"/>
</dbReference>
<organism evidence="7 8">
    <name type="scientific">Ataeniobius toweri</name>
    <dbReference type="NCBI Taxonomy" id="208326"/>
    <lineage>
        <taxon>Eukaryota</taxon>
        <taxon>Metazoa</taxon>
        <taxon>Chordata</taxon>
        <taxon>Craniata</taxon>
        <taxon>Vertebrata</taxon>
        <taxon>Euteleostomi</taxon>
        <taxon>Actinopterygii</taxon>
        <taxon>Neopterygii</taxon>
        <taxon>Teleostei</taxon>
        <taxon>Neoteleostei</taxon>
        <taxon>Acanthomorphata</taxon>
        <taxon>Ovalentaria</taxon>
        <taxon>Atherinomorphae</taxon>
        <taxon>Cyprinodontiformes</taxon>
        <taxon>Goodeidae</taxon>
        <taxon>Ataeniobius</taxon>
    </lineage>
</organism>
<evidence type="ECO:0000256" key="2">
    <source>
        <dbReference type="ARBA" id="ARBA00022801"/>
    </source>
</evidence>
<dbReference type="InterPro" id="IPR027417">
    <property type="entry name" value="P-loop_NTPase"/>
</dbReference>
<dbReference type="InterPro" id="IPR031879">
    <property type="entry name" value="FANCM-MHF-bd"/>
</dbReference>
<dbReference type="PANTHER" id="PTHR14025:SF20">
    <property type="entry name" value="FANCONI ANEMIA GROUP M PROTEIN"/>
    <property type="match status" value="1"/>
</dbReference>
<protein>
    <recommendedName>
        <fullName evidence="6">Fanconi anemia group M protein MHF binding domain-containing protein</fullName>
    </recommendedName>
</protein>
<dbReference type="EMBL" id="JAHUTI010003364">
    <property type="protein sequence ID" value="MED6233757.1"/>
    <property type="molecule type" value="Genomic_DNA"/>
</dbReference>
<evidence type="ECO:0000256" key="4">
    <source>
        <dbReference type="ARBA" id="ARBA00022840"/>
    </source>
</evidence>
<comment type="caution">
    <text evidence="7">The sequence shown here is derived from an EMBL/GenBank/DDBJ whole genome shotgun (WGS) entry which is preliminary data.</text>
</comment>
<feature type="region of interest" description="Disordered" evidence="5">
    <location>
        <begin position="133"/>
        <end position="153"/>
    </location>
</feature>
<feature type="non-terminal residue" evidence="7">
    <location>
        <position position="153"/>
    </location>
</feature>
<keyword evidence="8" id="KW-1185">Reference proteome</keyword>
<reference evidence="7 8" key="1">
    <citation type="submission" date="2021-07" db="EMBL/GenBank/DDBJ databases">
        <authorList>
            <person name="Palmer J.M."/>
        </authorList>
    </citation>
    <scope>NUCLEOTIDE SEQUENCE [LARGE SCALE GENOMIC DNA]</scope>
    <source>
        <strain evidence="7 8">AT_MEX2019</strain>
        <tissue evidence="7">Muscle</tissue>
    </source>
</reference>
<evidence type="ECO:0000259" key="6">
    <source>
        <dbReference type="Pfam" id="PF16783"/>
    </source>
</evidence>
<gene>
    <name evidence="7" type="ORF">ATANTOWER_016244</name>
</gene>
<evidence type="ECO:0000256" key="3">
    <source>
        <dbReference type="ARBA" id="ARBA00022806"/>
    </source>
</evidence>
<dbReference type="Gene3D" id="3.40.50.300">
    <property type="entry name" value="P-loop containing nucleotide triphosphate hydrolases"/>
    <property type="match status" value="1"/>
</dbReference>
<evidence type="ECO:0000256" key="1">
    <source>
        <dbReference type="ARBA" id="ARBA00022741"/>
    </source>
</evidence>
<feature type="domain" description="Fanconi anemia group M protein MHF binding" evidence="6">
    <location>
        <begin position="111"/>
        <end position="151"/>
    </location>
</feature>
<keyword evidence="2" id="KW-0378">Hydrolase</keyword>
<keyword evidence="4" id="KW-0067">ATP-binding</keyword>
<feature type="compositionally biased region" description="Polar residues" evidence="5">
    <location>
        <begin position="139"/>
        <end position="153"/>
    </location>
</feature>
<sequence>MGRTGRKRRGRIVVILTEGREERTYNQSQSNKRSVYKSITSNKNGFCMYPNSPRMLPEGLNPQLHKMHITCGQFDHREGSRRSVRGRRSHSEGRASLIHPQNLIQQDRPTSDGFLSRTEYSLWASTMKLKEHETHPTLKPSTFMSFPSDSTPQ</sequence>
<keyword evidence="1" id="KW-0547">Nucleotide-binding</keyword>
<feature type="region of interest" description="Disordered" evidence="5">
    <location>
        <begin position="74"/>
        <end position="99"/>
    </location>
</feature>
<name>A0ABU7A6Z2_9TELE</name>
<accession>A0ABU7A6Z2</accession>
<proteinExistence type="predicted"/>
<dbReference type="PANTHER" id="PTHR14025">
    <property type="entry name" value="FANCONI ANEMIA GROUP M FANCM FAMILY MEMBER"/>
    <property type="match status" value="1"/>
</dbReference>
<evidence type="ECO:0000256" key="5">
    <source>
        <dbReference type="SAM" id="MobiDB-lite"/>
    </source>
</evidence>